<feature type="transmembrane region" description="Helical" evidence="2">
    <location>
        <begin position="82"/>
        <end position="105"/>
    </location>
</feature>
<organism evidence="4 5">
    <name type="scientific">Lactobacillus amylolyticus DSM 11664</name>
    <dbReference type="NCBI Taxonomy" id="585524"/>
    <lineage>
        <taxon>Bacteria</taxon>
        <taxon>Bacillati</taxon>
        <taxon>Bacillota</taxon>
        <taxon>Bacilli</taxon>
        <taxon>Lactobacillales</taxon>
        <taxon>Lactobacillaceae</taxon>
        <taxon>Lactobacillus</taxon>
    </lineage>
</organism>
<dbReference type="GO" id="GO:0080120">
    <property type="term" value="P:CAAX-box protein maturation"/>
    <property type="evidence" value="ECO:0007669"/>
    <property type="project" value="UniProtKB-ARBA"/>
</dbReference>
<dbReference type="GO" id="GO:0004175">
    <property type="term" value="F:endopeptidase activity"/>
    <property type="evidence" value="ECO:0007669"/>
    <property type="project" value="UniProtKB-ARBA"/>
</dbReference>
<protein>
    <submittedName>
        <fullName evidence="4">CAAX amino terminal protease family protein</fullName>
    </submittedName>
</protein>
<feature type="transmembrane region" description="Helical" evidence="2">
    <location>
        <begin position="40"/>
        <end position="61"/>
    </location>
</feature>
<dbReference type="InterPro" id="IPR003675">
    <property type="entry name" value="Rce1/LyrA-like_dom"/>
</dbReference>
<dbReference type="STRING" id="83683.B1745_00985"/>
<sequence>MKILNTPESREGNLIRYIVYTVGYLMVGGVVKLVTNNSPIRIWDLILFGLITVMVGLFYIYRFNREQRFFKRQHSLPFLGDIGLTIGLTLLVTALRIMVMYLQAYNKISWYGFQIIYLKHESIPMFWFLIVANGLVLPILQEYLATGFLFNYLFRQNTKLAAIAGIITSGIIFSILNFQLSWPLLAIDVMFGAIFAWSYLYTQALWMPMYLSILSGLLIVVMT</sequence>
<dbReference type="eggNOG" id="ENOG503294Z">
    <property type="taxonomic scope" value="Bacteria"/>
</dbReference>
<gene>
    <name evidence="4" type="ORF">HMPREF0493_0838</name>
</gene>
<comment type="caution">
    <text evidence="4">The sequence shown here is derived from an EMBL/GenBank/DDBJ whole genome shotgun (WGS) entry which is preliminary data.</text>
</comment>
<evidence type="ECO:0000256" key="2">
    <source>
        <dbReference type="SAM" id="Phobius"/>
    </source>
</evidence>
<feature type="transmembrane region" description="Helical" evidence="2">
    <location>
        <begin position="200"/>
        <end position="221"/>
    </location>
</feature>
<evidence type="ECO:0000313" key="4">
    <source>
        <dbReference type="EMBL" id="EFG55647.1"/>
    </source>
</evidence>
<feature type="transmembrane region" description="Helical" evidence="2">
    <location>
        <begin position="160"/>
        <end position="180"/>
    </location>
</feature>
<dbReference type="PATRIC" id="fig|585524.9.peg.5"/>
<dbReference type="AlphaFoldDB" id="D4YTH7"/>
<keyword evidence="2" id="KW-0812">Transmembrane</keyword>
<keyword evidence="2" id="KW-1133">Transmembrane helix</keyword>
<name>D4YTH7_9LACO</name>
<keyword evidence="4" id="KW-0645">Protease</keyword>
<dbReference type="EMBL" id="ADNY01000029">
    <property type="protein sequence ID" value="EFG55647.1"/>
    <property type="molecule type" value="Genomic_DNA"/>
</dbReference>
<evidence type="ECO:0000259" key="3">
    <source>
        <dbReference type="Pfam" id="PF02517"/>
    </source>
</evidence>
<keyword evidence="5" id="KW-1185">Reference proteome</keyword>
<evidence type="ECO:0000313" key="5">
    <source>
        <dbReference type="Proteomes" id="UP000004069"/>
    </source>
</evidence>
<dbReference type="Pfam" id="PF02517">
    <property type="entry name" value="Rce1-like"/>
    <property type="match status" value="1"/>
</dbReference>
<dbReference type="GO" id="GO:0006508">
    <property type="term" value="P:proteolysis"/>
    <property type="evidence" value="ECO:0007669"/>
    <property type="project" value="UniProtKB-KW"/>
</dbReference>
<reference evidence="4 5" key="1">
    <citation type="submission" date="2010-04" db="EMBL/GenBank/DDBJ databases">
        <authorList>
            <person name="Muzny D."/>
            <person name="Qin X."/>
            <person name="Deng J."/>
            <person name="Jiang H."/>
            <person name="Liu Y."/>
            <person name="Qu J."/>
            <person name="Song X.-Z."/>
            <person name="Zhang L."/>
            <person name="Thornton R."/>
            <person name="Coyle M."/>
            <person name="Francisco L."/>
            <person name="Jackson L."/>
            <person name="Javaid M."/>
            <person name="Korchina V."/>
            <person name="Kovar C."/>
            <person name="Mata R."/>
            <person name="Mathew T."/>
            <person name="Ngo R."/>
            <person name="Nguyen L."/>
            <person name="Nguyen N."/>
            <person name="Okwuonu G."/>
            <person name="Ongeri F."/>
            <person name="Pham C."/>
            <person name="Simmons D."/>
            <person name="Wilczek-Boney K."/>
            <person name="Hale W."/>
            <person name="Jakkamsetti A."/>
            <person name="Pham P."/>
            <person name="Ruth R."/>
            <person name="San Lucas F."/>
            <person name="Warren J."/>
            <person name="Zhang J."/>
            <person name="Zhao Z."/>
            <person name="Zhou C."/>
            <person name="Zhu D."/>
            <person name="Lee S."/>
            <person name="Bess C."/>
            <person name="Blankenburg K."/>
            <person name="Forbes L."/>
            <person name="Fu Q."/>
            <person name="Gubbala S."/>
            <person name="Hirani K."/>
            <person name="Jayaseelan J.C."/>
            <person name="Lara F."/>
            <person name="Munidasa M."/>
            <person name="Palculict T."/>
            <person name="Patil S."/>
            <person name="Pu L.-L."/>
            <person name="Saada N."/>
            <person name="Tang L."/>
            <person name="Weissenberger G."/>
            <person name="Zhu Y."/>
            <person name="Hemphill L."/>
            <person name="Shang Y."/>
            <person name="Youmans B."/>
            <person name="Ayvaz T."/>
            <person name="Ross M."/>
            <person name="Santibanez J."/>
            <person name="Aqrawi P."/>
            <person name="Gross S."/>
            <person name="Joshi V."/>
            <person name="Fowler G."/>
            <person name="Nazareth L."/>
            <person name="Reid J."/>
            <person name="Worley K."/>
            <person name="Petrosino J."/>
            <person name="Highlander S."/>
            <person name="Gibbs R."/>
        </authorList>
    </citation>
    <scope>NUCLEOTIDE SEQUENCE [LARGE SCALE GENOMIC DNA]</scope>
    <source>
        <strain evidence="4 5">DSM 11664</strain>
    </source>
</reference>
<accession>D4YTH7</accession>
<evidence type="ECO:0000256" key="1">
    <source>
        <dbReference type="ARBA" id="ARBA00009067"/>
    </source>
</evidence>
<feature type="transmembrane region" description="Helical" evidence="2">
    <location>
        <begin position="125"/>
        <end position="153"/>
    </location>
</feature>
<keyword evidence="2" id="KW-0472">Membrane</keyword>
<comment type="similarity">
    <text evidence="1">Belongs to the UPF0177 family.</text>
</comment>
<dbReference type="Proteomes" id="UP000004069">
    <property type="component" value="Unassembled WGS sequence"/>
</dbReference>
<keyword evidence="4" id="KW-0378">Hydrolase</keyword>
<feature type="domain" description="CAAX prenyl protease 2/Lysostaphin resistance protein A-like" evidence="3">
    <location>
        <begin position="125"/>
        <end position="211"/>
    </location>
</feature>
<proteinExistence type="inferred from homology"/>
<feature type="transmembrane region" description="Helical" evidence="2">
    <location>
        <begin position="14"/>
        <end position="34"/>
    </location>
</feature>